<keyword evidence="4 5" id="KW-0472">Membrane</keyword>
<dbReference type="AlphaFoldDB" id="A0A5E8HB37"/>
<dbReference type="EMBL" id="AOGX02000024">
    <property type="protein sequence ID" value="EOQ88062.1"/>
    <property type="molecule type" value="Genomic_DNA"/>
</dbReference>
<reference evidence="7 8" key="1">
    <citation type="submission" date="2013-04" db="EMBL/GenBank/DDBJ databases">
        <authorList>
            <person name="Harkins D.M."/>
            <person name="Durkin A.S."/>
            <person name="Brinkac L.M."/>
            <person name="Haft D.H."/>
            <person name="Selengut J.D."/>
            <person name="Sanka R."/>
            <person name="DePew J."/>
            <person name="Purushe J."/>
            <person name="Hartskeerl R.A."/>
            <person name="Ahmed A."/>
            <person name="van der Linden H."/>
            <person name="Goris M.G.A."/>
            <person name="Vinetz J.M."/>
            <person name="Sutton G.G."/>
            <person name="Nierman W.C."/>
            <person name="Fouts D.E."/>
        </authorList>
    </citation>
    <scope>NUCLEOTIDE SEQUENCE [LARGE SCALE GENOMIC DNA]</scope>
    <source>
        <strain evidence="7 8">Sao Paulo</strain>
    </source>
</reference>
<dbReference type="GO" id="GO:0016020">
    <property type="term" value="C:membrane"/>
    <property type="evidence" value="ECO:0007669"/>
    <property type="project" value="UniProtKB-SubCell"/>
</dbReference>
<feature type="transmembrane region" description="Helical" evidence="5">
    <location>
        <begin position="214"/>
        <end position="234"/>
    </location>
</feature>
<dbReference type="Proteomes" id="UP000013996">
    <property type="component" value="Unassembled WGS sequence"/>
</dbReference>
<evidence type="ECO:0000256" key="2">
    <source>
        <dbReference type="ARBA" id="ARBA00022692"/>
    </source>
</evidence>
<dbReference type="STRING" id="1249483.LEP1GSC202_3326"/>
<feature type="transmembrane region" description="Helical" evidence="5">
    <location>
        <begin position="34"/>
        <end position="50"/>
    </location>
</feature>
<feature type="transmembrane region" description="Helical" evidence="5">
    <location>
        <begin position="417"/>
        <end position="441"/>
    </location>
</feature>
<feature type="transmembrane region" description="Helical" evidence="5">
    <location>
        <begin position="282"/>
        <end position="315"/>
    </location>
</feature>
<dbReference type="RefSeq" id="WP_015678088.1">
    <property type="nucleotide sequence ID" value="NZ_AOGX02000024.1"/>
</dbReference>
<feature type="transmembrane region" description="Helical" evidence="5">
    <location>
        <begin position="62"/>
        <end position="80"/>
    </location>
</feature>
<feature type="transmembrane region" description="Helical" evidence="5">
    <location>
        <begin position="5"/>
        <end position="22"/>
    </location>
</feature>
<gene>
    <name evidence="7" type="ORF">LEP1GSC202_3326</name>
</gene>
<organism evidence="7 8">
    <name type="scientific">Leptospira yanagawae serovar Saopaulo str. Sao Paulo = ATCC 700523</name>
    <dbReference type="NCBI Taxonomy" id="1249483"/>
    <lineage>
        <taxon>Bacteria</taxon>
        <taxon>Pseudomonadati</taxon>
        <taxon>Spirochaetota</taxon>
        <taxon>Spirochaetia</taxon>
        <taxon>Leptospirales</taxon>
        <taxon>Leptospiraceae</taxon>
        <taxon>Leptospira</taxon>
    </lineage>
</organism>
<feature type="transmembrane region" description="Helical" evidence="5">
    <location>
        <begin position="184"/>
        <end position="202"/>
    </location>
</feature>
<evidence type="ECO:0000259" key="6">
    <source>
        <dbReference type="Pfam" id="PF04932"/>
    </source>
</evidence>
<evidence type="ECO:0000256" key="5">
    <source>
        <dbReference type="SAM" id="Phobius"/>
    </source>
</evidence>
<dbReference type="OrthoDB" id="316998at2"/>
<feature type="transmembrane region" description="Helical" evidence="5">
    <location>
        <begin position="117"/>
        <end position="141"/>
    </location>
</feature>
<feature type="transmembrane region" description="Helical" evidence="5">
    <location>
        <begin position="509"/>
        <end position="529"/>
    </location>
</feature>
<protein>
    <submittedName>
        <fullName evidence="7">O-antigen ligase</fullName>
    </submittedName>
</protein>
<evidence type="ECO:0000256" key="3">
    <source>
        <dbReference type="ARBA" id="ARBA00022989"/>
    </source>
</evidence>
<dbReference type="InterPro" id="IPR007016">
    <property type="entry name" value="O-antigen_ligase-rel_domated"/>
</dbReference>
<keyword evidence="2 5" id="KW-0812">Transmembrane</keyword>
<evidence type="ECO:0000313" key="7">
    <source>
        <dbReference type="EMBL" id="EOQ88062.1"/>
    </source>
</evidence>
<evidence type="ECO:0000313" key="8">
    <source>
        <dbReference type="Proteomes" id="UP000013996"/>
    </source>
</evidence>
<evidence type="ECO:0000256" key="4">
    <source>
        <dbReference type="ARBA" id="ARBA00023136"/>
    </source>
</evidence>
<feature type="domain" description="O-antigen ligase-related" evidence="6">
    <location>
        <begin position="285"/>
        <end position="434"/>
    </location>
</feature>
<dbReference type="Pfam" id="PF04932">
    <property type="entry name" value="Wzy_C"/>
    <property type="match status" value="1"/>
</dbReference>
<accession>A0A5E8HB37</accession>
<keyword evidence="7" id="KW-0436">Ligase</keyword>
<feature type="transmembrane region" description="Helical" evidence="5">
    <location>
        <begin position="161"/>
        <end position="177"/>
    </location>
</feature>
<comment type="caution">
    <text evidence="7">The sequence shown here is derived from an EMBL/GenBank/DDBJ whole genome shotgun (WGS) entry which is preliminary data.</text>
</comment>
<feature type="transmembrane region" description="Helical" evidence="5">
    <location>
        <begin position="246"/>
        <end position="270"/>
    </location>
</feature>
<name>A0A5E8HB37_9LEPT</name>
<evidence type="ECO:0000256" key="1">
    <source>
        <dbReference type="ARBA" id="ARBA00004141"/>
    </source>
</evidence>
<proteinExistence type="predicted"/>
<feature type="transmembrane region" description="Helical" evidence="5">
    <location>
        <begin position="327"/>
        <end position="344"/>
    </location>
</feature>
<comment type="subcellular location">
    <subcellularLocation>
        <location evidence="1">Membrane</location>
        <topology evidence="1">Multi-pass membrane protein</topology>
    </subcellularLocation>
</comment>
<sequence>MKQRLIYFFDFFYVYFFFLLFLGETNQKFFRNDAIGFALLFVIIYLFVYLRKGKKKLNYESILHLILTVLLCNFTFFKIAEYDPIQLLPEKLVIKLTMVFWNGVIFYQHYRNSGKDFYLLGSLLAIIPCFVSNNFTMYPIVPIGFAIWLMIRYSNFETLKITNLISIFICFALFWIVRDWADDFALVRIFLLLEVFFIILLIRGEGKEFRQTLINHALLIFLINSTILIIKMLVDKEFKISSFHEDIFLIPVSLIGSNTYLILGLTSISFSNVSNEKKLVLFYFFVLLVAIFFLLTSYSRISIASSILLVLFFLWFKNKLQINLRMSFLFISLIVVSFVVLAFSEKSFFNIETVGIRYSIWKLHFLNTVFNQPILGFGFNSERLLPFVDDLQILPLDFYLVKDYINHFNTYPLAHNLYFQIISSIGLIGFGLFVISLIYLFKKSLTYKSTLRSKNSIPFAVLVIWLIHEVLDFSSLEIGNVFILGLVIVELNGRKINTTIEKLNLMFGTLIRVITFMFLFIYLVLSLRFSKTEQMIFKYHKDIKLTTFTEFNRVNQYLNANHLGNDLKQLNDFEILLLGNRYFYLNLNLAKYSYYESIYLNQCFQHISRKELCYANLLSYIERLDDKNKEKYKSAIQILLASTDPFGIYSKDFL</sequence>
<feature type="transmembrane region" description="Helical" evidence="5">
    <location>
        <begin position="92"/>
        <end position="110"/>
    </location>
</feature>
<dbReference type="GO" id="GO:0016874">
    <property type="term" value="F:ligase activity"/>
    <property type="evidence" value="ECO:0007669"/>
    <property type="project" value="UniProtKB-KW"/>
</dbReference>
<keyword evidence="3 5" id="KW-1133">Transmembrane helix</keyword>